<comment type="caution">
    <text evidence="2">The sequence shown here is derived from an EMBL/GenBank/DDBJ whole genome shotgun (WGS) entry which is preliminary data.</text>
</comment>
<dbReference type="STRING" id="1802281.A3A44_00980"/>
<evidence type="ECO:0000313" key="2">
    <source>
        <dbReference type="EMBL" id="OHA09264.1"/>
    </source>
</evidence>
<gene>
    <name evidence="2" type="ORF">A3A44_00980</name>
</gene>
<dbReference type="Gene3D" id="2.60.120.10">
    <property type="entry name" value="Jelly Rolls"/>
    <property type="match status" value="1"/>
</dbReference>
<dbReference type="EMBL" id="MHQT01000029">
    <property type="protein sequence ID" value="OHA09264.1"/>
    <property type="molecule type" value="Genomic_DNA"/>
</dbReference>
<accession>A0A1G2LCJ6</accession>
<dbReference type="InterPro" id="IPR014710">
    <property type="entry name" value="RmlC-like_jellyroll"/>
</dbReference>
<dbReference type="GO" id="GO:0016779">
    <property type="term" value="F:nucleotidyltransferase activity"/>
    <property type="evidence" value="ECO:0007669"/>
    <property type="project" value="InterPro"/>
</dbReference>
<reference evidence="2 3" key="1">
    <citation type="journal article" date="2016" name="Nat. Commun.">
        <title>Thousands of microbial genomes shed light on interconnected biogeochemical processes in an aquifer system.</title>
        <authorList>
            <person name="Anantharaman K."/>
            <person name="Brown C.T."/>
            <person name="Hug L.A."/>
            <person name="Sharon I."/>
            <person name="Castelle C.J."/>
            <person name="Probst A.J."/>
            <person name="Thomas B.C."/>
            <person name="Singh A."/>
            <person name="Wilkins M.J."/>
            <person name="Karaoz U."/>
            <person name="Brodie E.L."/>
            <person name="Williams K.H."/>
            <person name="Hubbard S.S."/>
            <person name="Banfield J.F."/>
        </authorList>
    </citation>
    <scope>NUCLEOTIDE SEQUENCE [LARGE SCALE GENOMIC DNA]</scope>
</reference>
<dbReference type="InterPro" id="IPR001538">
    <property type="entry name" value="Man6P_isomerase-2_C"/>
</dbReference>
<evidence type="ECO:0000313" key="3">
    <source>
        <dbReference type="Proteomes" id="UP000178977"/>
    </source>
</evidence>
<organism evidence="2 3">
    <name type="scientific">Candidatus Sungbacteria bacterium RIFCSPLOWO2_01_FULL_60_25</name>
    <dbReference type="NCBI Taxonomy" id="1802281"/>
    <lineage>
        <taxon>Bacteria</taxon>
        <taxon>Candidatus Sungiibacteriota</taxon>
    </lineage>
</organism>
<name>A0A1G2LCJ6_9BACT</name>
<dbReference type="Proteomes" id="UP000178977">
    <property type="component" value="Unassembled WGS sequence"/>
</dbReference>
<dbReference type="AlphaFoldDB" id="A0A1G2LCJ6"/>
<dbReference type="SUPFAM" id="SSF51182">
    <property type="entry name" value="RmlC-like cupins"/>
    <property type="match status" value="1"/>
</dbReference>
<dbReference type="Pfam" id="PF01050">
    <property type="entry name" value="MannoseP_isomer"/>
    <property type="match status" value="1"/>
</dbReference>
<protein>
    <recommendedName>
        <fullName evidence="1">Mannose-6-phosphate isomerase type II C-terminal domain-containing protein</fullName>
    </recommendedName>
</protein>
<proteinExistence type="predicted"/>
<dbReference type="InterPro" id="IPR011051">
    <property type="entry name" value="RmlC_Cupin_sf"/>
</dbReference>
<evidence type="ECO:0000259" key="1">
    <source>
        <dbReference type="Pfam" id="PF01050"/>
    </source>
</evidence>
<dbReference type="GO" id="GO:0005976">
    <property type="term" value="P:polysaccharide metabolic process"/>
    <property type="evidence" value="ECO:0007669"/>
    <property type="project" value="InterPro"/>
</dbReference>
<sequence>MISVATIEALETSSLPRSETLWGKEFFVLGGDGASVTVKIIWVNPGARLSLQSHERRDEQWTILSNHGGMVSIETPSGALLGDSAQRGAVHRVRKTARHRLAAPSDHPLVVLEVAFGKFDQSDIKRYEDDYGRAG</sequence>
<feature type="domain" description="Mannose-6-phosphate isomerase type II C-terminal" evidence="1">
    <location>
        <begin position="32"/>
        <end position="129"/>
    </location>
</feature>